<dbReference type="Pfam" id="PF02358">
    <property type="entry name" value="Trehalose_PPase"/>
    <property type="match status" value="2"/>
</dbReference>
<keyword evidence="4" id="KW-0328">Glycosyltransferase</keyword>
<evidence type="ECO:0000256" key="2">
    <source>
        <dbReference type="ARBA" id="ARBA00008799"/>
    </source>
</evidence>
<dbReference type="Gene3D" id="3.40.50.2000">
    <property type="entry name" value="Glycogen Phosphorylase B"/>
    <property type="match status" value="2"/>
</dbReference>
<dbReference type="InterPro" id="IPR003337">
    <property type="entry name" value="Trehalose_PPase"/>
</dbReference>
<dbReference type="PANTHER" id="PTHR10788">
    <property type="entry name" value="TREHALOSE-6-PHOSPHATE SYNTHASE"/>
    <property type="match status" value="1"/>
</dbReference>
<comment type="similarity">
    <text evidence="2">Belongs to the glycosyltransferase 20 family.</text>
</comment>
<evidence type="ECO:0000313" key="10">
    <source>
        <dbReference type="EMBL" id="TPX76890.1"/>
    </source>
</evidence>
<feature type="compositionally biased region" description="Polar residues" evidence="9">
    <location>
        <begin position="619"/>
        <end position="636"/>
    </location>
</feature>
<reference evidence="10 11" key="1">
    <citation type="journal article" date="2019" name="Sci. Rep.">
        <title>Comparative genomics of chytrid fungi reveal insights into the obligate biotrophic and pathogenic lifestyle of Synchytrium endobioticum.</title>
        <authorList>
            <person name="van de Vossenberg B.T.L.H."/>
            <person name="Warris S."/>
            <person name="Nguyen H.D.T."/>
            <person name="van Gent-Pelzer M.P.E."/>
            <person name="Joly D.L."/>
            <person name="van de Geest H.C."/>
            <person name="Bonants P.J.M."/>
            <person name="Smith D.S."/>
            <person name="Levesque C.A."/>
            <person name="van der Lee T.A.J."/>
        </authorList>
    </citation>
    <scope>NUCLEOTIDE SEQUENCE [LARGE SCALE GENOMIC DNA]</scope>
    <source>
        <strain evidence="10 11">CBS 675.73</strain>
    </source>
</reference>
<dbReference type="OrthoDB" id="755951at2759"/>
<evidence type="ECO:0000256" key="8">
    <source>
        <dbReference type="ARBA" id="ARBA00048039"/>
    </source>
</evidence>
<comment type="pathway">
    <text evidence="6">Carbohydrate biosynthesis.</text>
</comment>
<dbReference type="EC" id="2.4.1.15" evidence="3"/>
<comment type="similarity">
    <text evidence="1">In the N-terminal section; belongs to the glycosyltransferase 20 family.</text>
</comment>
<dbReference type="InterPro" id="IPR012766">
    <property type="entry name" value="Trehalose_OtsA"/>
</dbReference>
<organism evidence="10 11">
    <name type="scientific">Chytriomyces confervae</name>
    <dbReference type="NCBI Taxonomy" id="246404"/>
    <lineage>
        <taxon>Eukaryota</taxon>
        <taxon>Fungi</taxon>
        <taxon>Fungi incertae sedis</taxon>
        <taxon>Chytridiomycota</taxon>
        <taxon>Chytridiomycota incertae sedis</taxon>
        <taxon>Chytridiomycetes</taxon>
        <taxon>Chytridiales</taxon>
        <taxon>Chytriomycetaceae</taxon>
        <taxon>Chytriomyces</taxon>
    </lineage>
</organism>
<evidence type="ECO:0000256" key="4">
    <source>
        <dbReference type="ARBA" id="ARBA00022676"/>
    </source>
</evidence>
<keyword evidence="11" id="KW-1185">Reference proteome</keyword>
<dbReference type="GO" id="GO:0005829">
    <property type="term" value="C:cytosol"/>
    <property type="evidence" value="ECO:0007669"/>
    <property type="project" value="TreeGrafter"/>
</dbReference>
<dbReference type="InterPro" id="IPR036412">
    <property type="entry name" value="HAD-like_sf"/>
</dbReference>
<dbReference type="AlphaFoldDB" id="A0A507FME6"/>
<evidence type="ECO:0000256" key="7">
    <source>
        <dbReference type="ARBA" id="ARBA00029654"/>
    </source>
</evidence>
<comment type="catalytic activity">
    <reaction evidence="8">
        <text>D-glucose 6-phosphate + UDP-alpha-D-glucose = alpha,alpha-trehalose 6-phosphate + UDP + H(+)</text>
        <dbReference type="Rhea" id="RHEA:18889"/>
        <dbReference type="ChEBI" id="CHEBI:15378"/>
        <dbReference type="ChEBI" id="CHEBI:58223"/>
        <dbReference type="ChEBI" id="CHEBI:58429"/>
        <dbReference type="ChEBI" id="CHEBI:58885"/>
        <dbReference type="ChEBI" id="CHEBI:61548"/>
        <dbReference type="EC" id="2.4.1.15"/>
    </reaction>
</comment>
<dbReference type="NCBIfam" id="NF011071">
    <property type="entry name" value="PRK14501.1"/>
    <property type="match status" value="1"/>
</dbReference>
<dbReference type="Gene3D" id="3.40.50.1000">
    <property type="entry name" value="HAD superfamily/HAD-like"/>
    <property type="match status" value="2"/>
</dbReference>
<keyword evidence="5" id="KW-0808">Transferase</keyword>
<feature type="region of interest" description="Disordered" evidence="9">
    <location>
        <begin position="596"/>
        <end position="642"/>
    </location>
</feature>
<dbReference type="CDD" id="cd03788">
    <property type="entry name" value="GT20_TPS"/>
    <property type="match status" value="1"/>
</dbReference>
<evidence type="ECO:0000256" key="5">
    <source>
        <dbReference type="ARBA" id="ARBA00022679"/>
    </source>
</evidence>
<dbReference type="GO" id="GO:0003825">
    <property type="term" value="F:alpha,alpha-trehalose-phosphate synthase (UDP-forming) activity"/>
    <property type="evidence" value="ECO:0007669"/>
    <property type="project" value="UniProtKB-EC"/>
</dbReference>
<feature type="region of interest" description="Disordered" evidence="9">
    <location>
        <begin position="1"/>
        <end position="27"/>
    </location>
</feature>
<dbReference type="EMBL" id="QEAP01000033">
    <property type="protein sequence ID" value="TPX76890.1"/>
    <property type="molecule type" value="Genomic_DNA"/>
</dbReference>
<dbReference type="GO" id="GO:0005992">
    <property type="term" value="P:trehalose biosynthetic process"/>
    <property type="evidence" value="ECO:0007669"/>
    <property type="project" value="InterPro"/>
</dbReference>
<sequence>MVSNRLPITISNKQTPNTARNTDTSSNVASTNADPALLYHYQGSSGGLVSGINGLSGGDYDKLWFGWPGRDIPTEHRQAVDAYLMRTFRAGSVYMDARTADLHYNGFSNGILWPLFHYLPGEINYDEMCWEAYQQANQLFADTLVEHIKDGDLIWIHDYHLMLLPALLRAKLDPAEYPNVKMGFFLHIPFPSSEIYRILPVRREILTGVLAADLIGFHTYDYARHFLSSCARILGVHTMPNVVEFEGRQVHVGTFPIGIDPDKFSTAIAQTNVAARIHALKTRFEGLRVLVGVDRLDYIKGVPQKLRAFELFLQEHPEWIEKVVLVQIAVPSRQDVEEYQQLRDVVNELVGRINGRYGTMTFMPIHFVHRSVNFEELTAIYSVSDACIVSSTRDGMNLVSYEYIACQQEKHGVLILSEFAGASQSLNGSLIVNPWNIEELSNAIHESLTMPGKLKEENFKKLSRYVNKYTAAHWGATFVRELLQTDQVSDSSQLPRLNPDDVLKAFQKSSKKKVVFLDYDGTLAASNTLPEFAKPSTSLLAALKRLSDQPNVYLYILSGRSREHMDSWFDDAAIGLCAEHGCFYRHPKKISSSRFDNLQSYNAPPSPQPSKVKPIPGGTPTTPRVSPLSNSENPNTMMPDLPRDSLSVSLSSLAPLMEPFAPTSTPVTSEPSISIERLSLHQSPELSVQDTRDRARLTQTTTGSGDMVFAPQQLWVPKRAGNGWLALVDAIDGSWRNTIRPLFEHYTERTPGSWIEEKEVNITWHYMNADPDFGSWQAAELQVNLERMLSHLAVSIVLGDKTLELRPSSVDKVSAARSIMKDLGTVEKQGCDFRLCIGDGKTDEPVFAYLNSFPNSESASFTITVGKKQTEASYYLETIRDVEGLISTLSK</sequence>
<dbReference type="InterPro" id="IPR001830">
    <property type="entry name" value="Glyco_trans_20"/>
</dbReference>
<dbReference type="STRING" id="246404.A0A507FME6"/>
<dbReference type="NCBIfam" id="TIGR02400">
    <property type="entry name" value="trehalose_OtsA"/>
    <property type="match status" value="1"/>
</dbReference>
<dbReference type="GO" id="GO:0004805">
    <property type="term" value="F:trehalose-phosphatase activity"/>
    <property type="evidence" value="ECO:0007669"/>
    <property type="project" value="TreeGrafter"/>
</dbReference>
<evidence type="ECO:0000256" key="9">
    <source>
        <dbReference type="SAM" id="MobiDB-lite"/>
    </source>
</evidence>
<evidence type="ECO:0000256" key="1">
    <source>
        <dbReference type="ARBA" id="ARBA00005409"/>
    </source>
</evidence>
<evidence type="ECO:0000256" key="6">
    <source>
        <dbReference type="ARBA" id="ARBA00024331"/>
    </source>
</evidence>
<evidence type="ECO:0000256" key="3">
    <source>
        <dbReference type="ARBA" id="ARBA00012538"/>
    </source>
</evidence>
<evidence type="ECO:0000313" key="11">
    <source>
        <dbReference type="Proteomes" id="UP000320333"/>
    </source>
</evidence>
<dbReference type="SUPFAM" id="SSF56784">
    <property type="entry name" value="HAD-like"/>
    <property type="match status" value="1"/>
</dbReference>
<dbReference type="Proteomes" id="UP000320333">
    <property type="component" value="Unassembled WGS sequence"/>
</dbReference>
<name>A0A507FME6_9FUNG</name>
<dbReference type="FunFam" id="3.40.50.2000:FF:000007">
    <property type="entry name" value="Trehalose-6-phosphate synthase"/>
    <property type="match status" value="1"/>
</dbReference>
<dbReference type="GO" id="GO:0005946">
    <property type="term" value="C:alpha,alpha-trehalose-phosphate synthase complex (UDP-forming)"/>
    <property type="evidence" value="ECO:0007669"/>
    <property type="project" value="TreeGrafter"/>
</dbReference>
<proteinExistence type="inferred from homology"/>
<gene>
    <name evidence="10" type="ORF">CcCBS67573_g01840</name>
</gene>
<dbReference type="NCBIfam" id="TIGR00685">
    <property type="entry name" value="T6PP"/>
    <property type="match status" value="1"/>
</dbReference>
<feature type="compositionally biased region" description="Polar residues" evidence="9">
    <location>
        <begin position="9"/>
        <end position="27"/>
    </location>
</feature>
<dbReference type="SUPFAM" id="SSF53756">
    <property type="entry name" value="UDP-Glycosyltransferase/glycogen phosphorylase"/>
    <property type="match status" value="1"/>
</dbReference>
<comment type="caution">
    <text evidence="10">The sequence shown here is derived from an EMBL/GenBank/DDBJ whole genome shotgun (WGS) entry which is preliminary data.</text>
</comment>
<dbReference type="PANTHER" id="PTHR10788:SF106">
    <property type="entry name" value="BCDNA.GH08860"/>
    <property type="match status" value="1"/>
</dbReference>
<dbReference type="FunFam" id="3.40.50.2000:FF:000035">
    <property type="entry name" value="Trehalose-6-phosphate synthase"/>
    <property type="match status" value="1"/>
</dbReference>
<protein>
    <recommendedName>
        <fullName evidence="3">alpha,alpha-trehalose-phosphate synthase (UDP-forming)</fullName>
        <ecNumber evidence="3">2.4.1.15</ecNumber>
    </recommendedName>
    <alternativeName>
        <fullName evidence="7">UDP-glucose-glucosephosphate glucosyltransferase</fullName>
    </alternativeName>
</protein>
<dbReference type="InterPro" id="IPR023214">
    <property type="entry name" value="HAD_sf"/>
</dbReference>
<dbReference type="Pfam" id="PF00982">
    <property type="entry name" value="Glyco_transf_20"/>
    <property type="match status" value="1"/>
</dbReference>
<accession>A0A507FME6</accession>